<dbReference type="EMBL" id="AGCA01000272">
    <property type="protein sequence ID" value="EGY28968.1"/>
    <property type="molecule type" value="Genomic_DNA"/>
</dbReference>
<protein>
    <submittedName>
        <fullName evidence="1">Type III secretion apparatus protein OrgA/MxiK</fullName>
    </submittedName>
</protein>
<dbReference type="OrthoDB" id="8596321at2"/>
<sequence>MLKVTPLDRILFDPVSYIHPARFKLPSLLCGEKSRSLLNDMLINQYHLSTEQPLLAGFTQQLIAQWHYLPQISFLIACQRHRAILSRQGILQRFPAWIQQFAKLNLVAALPCQLNQHVNFIQLLADGAREMGLWHDQLPRSLGQRIPLLFPPDIDSLVQKGKSIDSNALLITLAMQHVKKYPHALEDPLMPD</sequence>
<gene>
    <name evidence="1" type="ORF">Rin_00010750</name>
</gene>
<comment type="caution">
    <text evidence="1">The sequence shown here is derived from an EMBL/GenBank/DDBJ whole genome shotgun (WGS) entry which is preliminary data.</text>
</comment>
<evidence type="ECO:0000313" key="2">
    <source>
        <dbReference type="Proteomes" id="UP000004116"/>
    </source>
</evidence>
<name>G2GZ60_9ENTR</name>
<dbReference type="InterPro" id="IPR013388">
    <property type="entry name" value="T3SS_OrgA/MxiK"/>
</dbReference>
<dbReference type="RefSeq" id="WP_006706749.1">
    <property type="nucleotide sequence ID" value="NZ_AGCA01000272.1"/>
</dbReference>
<reference evidence="1 2" key="1">
    <citation type="journal article" date="2012" name="Genome Res.">
        <title>Genomic basis of endosymbiont-conferred protection against an insect parasitoid.</title>
        <authorList>
            <person name="Hansen A.K."/>
            <person name="Vorburger C."/>
            <person name="Moran N.A."/>
        </authorList>
    </citation>
    <scope>NUCLEOTIDE SEQUENCE [LARGE SCALE GENOMIC DNA]</scope>
    <source>
        <strain evidence="2">R5.15</strain>
    </source>
</reference>
<dbReference type="NCBIfam" id="TIGR02555">
    <property type="entry name" value="OrgA_MxiK"/>
    <property type="match status" value="1"/>
</dbReference>
<organism evidence="1 2">
    <name type="scientific">Candidatus Regiella insecticola 5.15</name>
    <dbReference type="NCBI Taxonomy" id="1005043"/>
    <lineage>
        <taxon>Bacteria</taxon>
        <taxon>Pseudomonadati</taxon>
        <taxon>Pseudomonadota</taxon>
        <taxon>Gammaproteobacteria</taxon>
        <taxon>Enterobacterales</taxon>
        <taxon>Enterobacteriaceae</taxon>
        <taxon>aphid secondary symbionts</taxon>
        <taxon>Candidatus Regiella</taxon>
    </lineage>
</organism>
<keyword evidence="2" id="KW-1185">Reference proteome</keyword>
<evidence type="ECO:0000313" key="1">
    <source>
        <dbReference type="EMBL" id="EGY28968.1"/>
    </source>
</evidence>
<dbReference type="Pfam" id="PF09482">
    <property type="entry name" value="OrgA_MxiK"/>
    <property type="match status" value="1"/>
</dbReference>
<dbReference type="Proteomes" id="UP000004116">
    <property type="component" value="Unassembled WGS sequence"/>
</dbReference>
<proteinExistence type="predicted"/>
<dbReference type="AlphaFoldDB" id="G2GZ60"/>
<accession>G2GZ60</accession>